<dbReference type="AlphaFoldDB" id="W0APD3"/>
<name>W0APD3_9SPHN</name>
<protein>
    <submittedName>
        <fullName evidence="1">Uncharacterized protein</fullName>
    </submittedName>
</protein>
<gene>
    <name evidence="1" type="ORF">NX02_29560</name>
</gene>
<dbReference type="HOGENOM" id="CLU_2398075_0_0_5"/>
<accession>W0APD3</accession>
<evidence type="ECO:0000313" key="1">
    <source>
        <dbReference type="EMBL" id="AHE57475.1"/>
    </source>
</evidence>
<organism evidence="1 2">
    <name type="scientific">Sphingomonas sanxanigenens DSM 19645 = NX02</name>
    <dbReference type="NCBI Taxonomy" id="1123269"/>
    <lineage>
        <taxon>Bacteria</taxon>
        <taxon>Pseudomonadati</taxon>
        <taxon>Pseudomonadota</taxon>
        <taxon>Alphaproteobacteria</taxon>
        <taxon>Sphingomonadales</taxon>
        <taxon>Sphingomonadaceae</taxon>
        <taxon>Sphingomonas</taxon>
    </lineage>
</organism>
<dbReference type="KEGG" id="ssan:NX02_29560"/>
<evidence type="ECO:0000313" key="2">
    <source>
        <dbReference type="Proteomes" id="UP000018851"/>
    </source>
</evidence>
<reference evidence="1 2" key="1">
    <citation type="submission" date="2013-07" db="EMBL/GenBank/DDBJ databases">
        <title>Completed genome of Sphingomonas sanxanigenens NX02.</title>
        <authorList>
            <person name="Ma T."/>
            <person name="Huang H."/>
            <person name="Wu M."/>
            <person name="Li X."/>
            <person name="Li G."/>
        </authorList>
    </citation>
    <scope>NUCLEOTIDE SEQUENCE [LARGE SCALE GENOMIC DNA]</scope>
    <source>
        <strain evidence="1 2">NX02</strain>
    </source>
</reference>
<keyword evidence="2" id="KW-1185">Reference proteome</keyword>
<proteinExistence type="predicted"/>
<dbReference type="Proteomes" id="UP000018851">
    <property type="component" value="Chromosome"/>
</dbReference>
<sequence>MDMVGDFVAILNQFHQLVCLGGVEHAVRHCMSKGSAKFLSLLRVVPRDRRQGFGIGRRDSPRSFGFGNQAAHQLSLPDFARGLPSARPINERN</sequence>
<dbReference type="EMBL" id="CP006644">
    <property type="protein sequence ID" value="AHE57475.1"/>
    <property type="molecule type" value="Genomic_DNA"/>
</dbReference>